<accession>A0ABR7LVZ7</accession>
<dbReference type="Proteomes" id="UP000805614">
    <property type="component" value="Unassembled WGS sequence"/>
</dbReference>
<name>A0ABR7LVZ7_9ACTN</name>
<feature type="domain" description="Acetyl xylan esterase" evidence="1">
    <location>
        <begin position="2"/>
        <end position="314"/>
    </location>
</feature>
<gene>
    <name evidence="2" type="ORF">HKK74_26055</name>
</gene>
<evidence type="ECO:0000313" key="2">
    <source>
        <dbReference type="EMBL" id="MBC6468930.1"/>
    </source>
</evidence>
<organism evidence="2 3">
    <name type="scientific">Actinomadura alba</name>
    <dbReference type="NCBI Taxonomy" id="406431"/>
    <lineage>
        <taxon>Bacteria</taxon>
        <taxon>Bacillati</taxon>
        <taxon>Actinomycetota</taxon>
        <taxon>Actinomycetes</taxon>
        <taxon>Streptosporangiales</taxon>
        <taxon>Thermomonosporaceae</taxon>
        <taxon>Actinomadura</taxon>
    </lineage>
</organism>
<dbReference type="InterPro" id="IPR008391">
    <property type="entry name" value="AXE1_dom"/>
</dbReference>
<dbReference type="RefSeq" id="WP_187245972.1">
    <property type="nucleotide sequence ID" value="NZ_BAAAOK010000001.1"/>
</dbReference>
<dbReference type="InterPro" id="IPR029058">
    <property type="entry name" value="AB_hydrolase_fold"/>
</dbReference>
<dbReference type="PANTHER" id="PTHR40111">
    <property type="entry name" value="CEPHALOSPORIN-C DEACETYLASE"/>
    <property type="match status" value="1"/>
</dbReference>
<dbReference type="SUPFAM" id="SSF53474">
    <property type="entry name" value="alpha/beta-Hydrolases"/>
    <property type="match status" value="1"/>
</dbReference>
<dbReference type="EMBL" id="JABVEC010000022">
    <property type="protein sequence ID" value="MBC6468930.1"/>
    <property type="molecule type" value="Genomic_DNA"/>
</dbReference>
<evidence type="ECO:0000259" key="1">
    <source>
        <dbReference type="Pfam" id="PF05448"/>
    </source>
</evidence>
<dbReference type="Pfam" id="PF05448">
    <property type="entry name" value="AXE1"/>
    <property type="match status" value="1"/>
</dbReference>
<comment type="caution">
    <text evidence="2">The sequence shown here is derived from an EMBL/GenBank/DDBJ whole genome shotgun (WGS) entry which is preliminary data.</text>
</comment>
<dbReference type="InterPro" id="IPR039069">
    <property type="entry name" value="CE7"/>
</dbReference>
<protein>
    <submittedName>
        <fullName evidence="2">Acetylxylan esterase</fullName>
    </submittedName>
</protein>
<reference evidence="2 3" key="1">
    <citation type="submission" date="2020-06" db="EMBL/GenBank/DDBJ databases">
        <title>Actinomadura xiongansis sp. nov., isolated from soil of Baiyangdian.</title>
        <authorList>
            <person name="Zhang X."/>
        </authorList>
    </citation>
    <scope>NUCLEOTIDE SEQUENCE [LARGE SCALE GENOMIC DNA]</scope>
    <source>
        <strain evidence="2 3">HBUM206468</strain>
    </source>
</reference>
<dbReference type="PANTHER" id="PTHR40111:SF1">
    <property type="entry name" value="CEPHALOSPORIN-C DEACETYLASE"/>
    <property type="match status" value="1"/>
</dbReference>
<keyword evidence="3" id="KW-1185">Reference proteome</keyword>
<sequence length="324" mass="35078">MFIDMPLDQLRGYLPPRHEPADFDAFWNRTLEEARKHDLDAVFTEVDTGLSLVRTYDVTFAGFGGHPVKGWLIVPASATGPLPCVVQYIGYNGGRGTPHDWLLWPAAGWAVFVMDSRGQGGSRMPGDTADPVGGTGPMVPGRLTLGVLDPGDYYYRRLYTDGVRAVEAARSHPLVDAAEIVVAGGSQGGGTAMAVSALVPGLRHAFIDVPFMTHIRRACEITDADPYAELSRFLQTQRHLVDQVFATLDHFDGVNFAARNTTPALFSVGLRDAITPPSTVFAAYNHYAGEKDIKVWPFNEHEGGASAQAAAQLAIARTLRRAAD</sequence>
<evidence type="ECO:0000313" key="3">
    <source>
        <dbReference type="Proteomes" id="UP000805614"/>
    </source>
</evidence>
<proteinExistence type="predicted"/>
<dbReference type="Gene3D" id="3.40.50.1820">
    <property type="entry name" value="alpha/beta hydrolase"/>
    <property type="match status" value="1"/>
</dbReference>